<dbReference type="InterPro" id="IPR011009">
    <property type="entry name" value="Kinase-like_dom_sf"/>
</dbReference>
<dbReference type="GO" id="GO:0004674">
    <property type="term" value="F:protein serine/threonine kinase activity"/>
    <property type="evidence" value="ECO:0007669"/>
    <property type="project" value="UniProtKB-KW"/>
</dbReference>
<sequence>MRFIDTISPYAFGFHSLFPSISLSLGPILPLMSFSLSKFYGIPPERLSLEDPVLRYNMSLTEGLEEGASLPEPPDHNIVEIDPTNRYIRYKDVIGQGAFKTVYKGFDEINGLEVAWSQIHIDEILQSPGGPDRLHSEVHLLKSLQHENILTFYNSWVDDKRRTMNLITELFTSGNLRQYSKKHRKVDLKAVKGWARQILNGLNYLHSHNPPIMHRDLKCDNIFINGHRGEVKIGDLGLATILKQTNAKSVIGTPEFMAPELYDEHYNELVDIYSFGMCMLELVTSEYPYSECRNSAQIYKKVSSGIKPVALSKLKNAEVKSFIEKCLVPASQRLSAKELLMDHFLKVTSSLKNRRLPLPDIVLPKYGAFENRCLMSEGPASTRIRSISMDLGDATELPLTTLLYNSIDSADPIDDVLPSPCVEIRRLKEGDIFFLKGEQNDEKSVSLVLRIADQSGRARNIHFIFYINSDTAISVSREMVEQLELAEQNVKFIAELIDLLLTTLLPDWKPCVAIDHLVSCNGKLTHSSQQKNPELPKYTKSSKDYIQIVPHDVGLPASRGRSTDKEYSDNVIVDKVLTHANTKLQGEAKTDDFYCETSHTTATSDFNCKHASTASFMSAKSGFTEFDLHKVNSQSSLASEFEASSDYNRSFPRVESSGTMKIFNYPNSAPHSNEPEDELRIELEMIEHQYQEAIKDLSKRRYQAILETRRRLSQKIASLK</sequence>
<dbReference type="SUPFAM" id="SSF56112">
    <property type="entry name" value="Protein kinase-like (PK-like)"/>
    <property type="match status" value="1"/>
</dbReference>
<evidence type="ECO:0000256" key="3">
    <source>
        <dbReference type="ARBA" id="ARBA00022679"/>
    </source>
</evidence>
<keyword evidence="6" id="KW-0067">ATP-binding</keyword>
<organism evidence="10 11">
    <name type="scientific">Sphenostylis stenocarpa</name>
    <dbReference type="NCBI Taxonomy" id="92480"/>
    <lineage>
        <taxon>Eukaryota</taxon>
        <taxon>Viridiplantae</taxon>
        <taxon>Streptophyta</taxon>
        <taxon>Embryophyta</taxon>
        <taxon>Tracheophyta</taxon>
        <taxon>Spermatophyta</taxon>
        <taxon>Magnoliopsida</taxon>
        <taxon>eudicotyledons</taxon>
        <taxon>Gunneridae</taxon>
        <taxon>Pentapetalae</taxon>
        <taxon>rosids</taxon>
        <taxon>fabids</taxon>
        <taxon>Fabales</taxon>
        <taxon>Fabaceae</taxon>
        <taxon>Papilionoideae</taxon>
        <taxon>50 kb inversion clade</taxon>
        <taxon>NPAAA clade</taxon>
        <taxon>indigoferoid/millettioid clade</taxon>
        <taxon>Phaseoleae</taxon>
        <taxon>Sphenostylis</taxon>
    </lineage>
</organism>
<dbReference type="Proteomes" id="UP001189624">
    <property type="component" value="Chromosome 9"/>
</dbReference>
<dbReference type="FunFam" id="3.30.200.20:FF:000075">
    <property type="entry name" value="Probable serine/threonine-protein kinase WNK1"/>
    <property type="match status" value="1"/>
</dbReference>
<keyword evidence="5" id="KW-0418">Kinase</keyword>
<keyword evidence="2" id="KW-0723">Serine/threonine-protein kinase</keyword>
<dbReference type="Gramene" id="rna-AYBTSS11_LOCUS26761">
    <property type="protein sequence ID" value="CAJ1974681.1"/>
    <property type="gene ID" value="gene-AYBTSS11_LOCUS26761"/>
</dbReference>
<evidence type="ECO:0000256" key="7">
    <source>
        <dbReference type="ARBA" id="ARBA00047899"/>
    </source>
</evidence>
<evidence type="ECO:0000256" key="4">
    <source>
        <dbReference type="ARBA" id="ARBA00022741"/>
    </source>
</evidence>
<dbReference type="EC" id="2.7.11.1" evidence="1"/>
<keyword evidence="4" id="KW-0547">Nucleotide-binding</keyword>
<dbReference type="SMART" id="SM00220">
    <property type="entry name" value="S_TKc"/>
    <property type="match status" value="1"/>
</dbReference>
<feature type="domain" description="Protein kinase" evidence="9">
    <location>
        <begin position="88"/>
        <end position="345"/>
    </location>
</feature>
<dbReference type="Gene3D" id="1.10.510.10">
    <property type="entry name" value="Transferase(Phosphotransferase) domain 1"/>
    <property type="match status" value="1"/>
</dbReference>
<dbReference type="PROSITE" id="PS00108">
    <property type="entry name" value="PROTEIN_KINASE_ST"/>
    <property type="match status" value="1"/>
</dbReference>
<dbReference type="EMBL" id="OY731406">
    <property type="protein sequence ID" value="CAJ1974681.1"/>
    <property type="molecule type" value="Genomic_DNA"/>
</dbReference>
<dbReference type="Gene3D" id="3.30.200.20">
    <property type="entry name" value="Phosphorylase Kinase, domain 1"/>
    <property type="match status" value="1"/>
</dbReference>
<accession>A0AA86SXH3</accession>
<dbReference type="InterPro" id="IPR050588">
    <property type="entry name" value="WNK_Ser-Thr_kinase"/>
</dbReference>
<dbReference type="PANTHER" id="PTHR13902">
    <property type="entry name" value="SERINE/THREONINE-PROTEIN KINASE WNK WITH NO LYSINE -RELATED"/>
    <property type="match status" value="1"/>
</dbReference>
<evidence type="ECO:0000256" key="1">
    <source>
        <dbReference type="ARBA" id="ARBA00012513"/>
    </source>
</evidence>
<keyword evidence="11" id="KW-1185">Reference proteome</keyword>
<name>A0AA86SXH3_9FABA</name>
<comment type="catalytic activity">
    <reaction evidence="8">
        <text>L-seryl-[protein] + ATP = O-phospho-L-seryl-[protein] + ADP + H(+)</text>
        <dbReference type="Rhea" id="RHEA:17989"/>
        <dbReference type="Rhea" id="RHEA-COMP:9863"/>
        <dbReference type="Rhea" id="RHEA-COMP:11604"/>
        <dbReference type="ChEBI" id="CHEBI:15378"/>
        <dbReference type="ChEBI" id="CHEBI:29999"/>
        <dbReference type="ChEBI" id="CHEBI:30616"/>
        <dbReference type="ChEBI" id="CHEBI:83421"/>
        <dbReference type="ChEBI" id="CHEBI:456216"/>
        <dbReference type="EC" id="2.7.11.1"/>
    </reaction>
</comment>
<dbReference type="InterPro" id="IPR000719">
    <property type="entry name" value="Prot_kinase_dom"/>
</dbReference>
<proteinExistence type="predicted"/>
<evidence type="ECO:0000256" key="2">
    <source>
        <dbReference type="ARBA" id="ARBA00022527"/>
    </source>
</evidence>
<evidence type="ECO:0000256" key="5">
    <source>
        <dbReference type="ARBA" id="ARBA00022777"/>
    </source>
</evidence>
<dbReference type="Gene3D" id="3.10.20.90">
    <property type="entry name" value="Phosphatidylinositol 3-kinase Catalytic Subunit, Chain A, domain 1"/>
    <property type="match status" value="1"/>
</dbReference>
<dbReference type="GO" id="GO:0005524">
    <property type="term" value="F:ATP binding"/>
    <property type="evidence" value="ECO:0007669"/>
    <property type="project" value="UniProtKB-KW"/>
</dbReference>
<dbReference type="Pfam" id="PF00069">
    <property type="entry name" value="Pkinase"/>
    <property type="match status" value="1"/>
</dbReference>
<comment type="catalytic activity">
    <reaction evidence="7">
        <text>L-threonyl-[protein] + ATP = O-phospho-L-threonyl-[protein] + ADP + H(+)</text>
        <dbReference type="Rhea" id="RHEA:46608"/>
        <dbReference type="Rhea" id="RHEA-COMP:11060"/>
        <dbReference type="Rhea" id="RHEA-COMP:11605"/>
        <dbReference type="ChEBI" id="CHEBI:15378"/>
        <dbReference type="ChEBI" id="CHEBI:30013"/>
        <dbReference type="ChEBI" id="CHEBI:30616"/>
        <dbReference type="ChEBI" id="CHEBI:61977"/>
        <dbReference type="ChEBI" id="CHEBI:456216"/>
        <dbReference type="EC" id="2.7.11.1"/>
    </reaction>
</comment>
<evidence type="ECO:0000313" key="10">
    <source>
        <dbReference type="EMBL" id="CAJ1974681.1"/>
    </source>
</evidence>
<evidence type="ECO:0000256" key="6">
    <source>
        <dbReference type="ARBA" id="ARBA00022840"/>
    </source>
</evidence>
<dbReference type="CDD" id="cd13983">
    <property type="entry name" value="STKc_WNK"/>
    <property type="match status" value="1"/>
</dbReference>
<dbReference type="FunFam" id="3.10.20.90:FF:000232">
    <property type="entry name" value="Serine/threonine-protein kinase WNK8"/>
    <property type="match status" value="1"/>
</dbReference>
<dbReference type="InterPro" id="IPR008271">
    <property type="entry name" value="Ser/Thr_kinase_AS"/>
</dbReference>
<evidence type="ECO:0000313" key="11">
    <source>
        <dbReference type="Proteomes" id="UP001189624"/>
    </source>
</evidence>
<protein>
    <recommendedName>
        <fullName evidence="1">non-specific serine/threonine protein kinase</fullName>
        <ecNumber evidence="1">2.7.11.1</ecNumber>
    </recommendedName>
</protein>
<dbReference type="PROSITE" id="PS50011">
    <property type="entry name" value="PROTEIN_KINASE_DOM"/>
    <property type="match status" value="1"/>
</dbReference>
<keyword evidence="3" id="KW-0808">Transferase</keyword>
<dbReference type="AlphaFoldDB" id="A0AA86SXH3"/>
<gene>
    <name evidence="10" type="ORF">AYBTSS11_LOCUS26761</name>
</gene>
<evidence type="ECO:0000256" key="8">
    <source>
        <dbReference type="ARBA" id="ARBA00048679"/>
    </source>
</evidence>
<reference evidence="10" key="1">
    <citation type="submission" date="2023-10" db="EMBL/GenBank/DDBJ databases">
        <authorList>
            <person name="Domelevo Entfellner J.-B."/>
        </authorList>
    </citation>
    <scope>NUCLEOTIDE SEQUENCE</scope>
</reference>
<evidence type="ECO:0000259" key="9">
    <source>
        <dbReference type="PROSITE" id="PS50011"/>
    </source>
</evidence>
<dbReference type="FunFam" id="1.10.510.10:FF:000046">
    <property type="entry name" value="probable serine/threonine-protein kinase WNK9"/>
    <property type="match status" value="1"/>
</dbReference>